<name>A0A934K4Z5_9BACT</name>
<dbReference type="GO" id="GO:0016853">
    <property type="term" value="F:isomerase activity"/>
    <property type="evidence" value="ECO:0007669"/>
    <property type="project" value="UniProtKB-UniRule"/>
</dbReference>
<feature type="domain" description="4-oxalocrotonate tautomerase-like" evidence="5">
    <location>
        <begin position="2"/>
        <end position="60"/>
    </location>
</feature>
<dbReference type="SUPFAM" id="SSF55331">
    <property type="entry name" value="Tautomerase/MIF"/>
    <property type="match status" value="1"/>
</dbReference>
<evidence type="ECO:0000256" key="1">
    <source>
        <dbReference type="ARBA" id="ARBA00006723"/>
    </source>
</evidence>
<dbReference type="AlphaFoldDB" id="A0A934K4Z5"/>
<dbReference type="Gene3D" id="3.30.429.10">
    <property type="entry name" value="Macrophage Migration Inhibitory Factor"/>
    <property type="match status" value="1"/>
</dbReference>
<comment type="caution">
    <text evidence="6">The sequence shown here is derived from an EMBL/GenBank/DDBJ whole genome shotgun (WGS) entry which is preliminary data.</text>
</comment>
<proteinExistence type="inferred from homology"/>
<dbReference type="Pfam" id="PF01361">
    <property type="entry name" value="Tautomerase"/>
    <property type="match status" value="1"/>
</dbReference>
<dbReference type="InterPro" id="IPR018191">
    <property type="entry name" value="4-OT"/>
</dbReference>
<dbReference type="InterPro" id="IPR004370">
    <property type="entry name" value="4-OT-like_dom"/>
</dbReference>
<evidence type="ECO:0000256" key="3">
    <source>
        <dbReference type="PIRSR" id="PIRSR618191-1"/>
    </source>
</evidence>
<feature type="active site" description="Proton acceptor; via imino nitrogen" evidence="3">
    <location>
        <position position="2"/>
    </location>
</feature>
<evidence type="ECO:0000313" key="7">
    <source>
        <dbReference type="Proteomes" id="UP000612893"/>
    </source>
</evidence>
<dbReference type="EC" id="5.3.2.-" evidence="4"/>
<sequence length="71" mass="7532">MPVVTVQMFRGRTLEQKRALVRAITDAMVEHAGAKPDALIVVIQETEPENWAMAGRLAADRDGGGGRAGSG</sequence>
<comment type="similarity">
    <text evidence="1 4">Belongs to the 4-oxalocrotonate tautomerase family.</text>
</comment>
<evidence type="ECO:0000256" key="2">
    <source>
        <dbReference type="ARBA" id="ARBA00023235"/>
    </source>
</evidence>
<dbReference type="NCBIfam" id="NF002571">
    <property type="entry name" value="PRK02220.1"/>
    <property type="match status" value="1"/>
</dbReference>
<evidence type="ECO:0000313" key="6">
    <source>
        <dbReference type="EMBL" id="MBJ7600552.1"/>
    </source>
</evidence>
<dbReference type="NCBIfam" id="TIGR00013">
    <property type="entry name" value="taut"/>
    <property type="match status" value="1"/>
</dbReference>
<reference evidence="6" key="1">
    <citation type="submission" date="2020-10" db="EMBL/GenBank/DDBJ databases">
        <title>Ca. Dormibacterota MAGs.</title>
        <authorList>
            <person name="Montgomery K."/>
        </authorList>
    </citation>
    <scope>NUCLEOTIDE SEQUENCE [LARGE SCALE GENOMIC DNA]</scope>
    <source>
        <strain evidence="6">SC8812_S17_10</strain>
    </source>
</reference>
<evidence type="ECO:0000256" key="4">
    <source>
        <dbReference type="RuleBase" id="RU362032"/>
    </source>
</evidence>
<evidence type="ECO:0000259" key="5">
    <source>
        <dbReference type="Pfam" id="PF01361"/>
    </source>
</evidence>
<dbReference type="EMBL" id="JAEKNR010000209">
    <property type="protein sequence ID" value="MBJ7600552.1"/>
    <property type="molecule type" value="Genomic_DNA"/>
</dbReference>
<dbReference type="InterPro" id="IPR014347">
    <property type="entry name" value="Tautomerase/MIF_sf"/>
</dbReference>
<dbReference type="PANTHER" id="PTHR35530">
    <property type="entry name" value="TAUTOMERASE-RELATED"/>
    <property type="match status" value="1"/>
</dbReference>
<protein>
    <recommendedName>
        <fullName evidence="4">Tautomerase</fullName>
        <ecNumber evidence="4">5.3.2.-</ecNumber>
    </recommendedName>
</protein>
<organism evidence="6 7">
    <name type="scientific">Candidatus Nephthysia bennettiae</name>
    <dbReference type="NCBI Taxonomy" id="3127016"/>
    <lineage>
        <taxon>Bacteria</taxon>
        <taxon>Bacillati</taxon>
        <taxon>Candidatus Dormiibacterota</taxon>
        <taxon>Candidatus Dormibacteria</taxon>
        <taxon>Candidatus Dormibacterales</taxon>
        <taxon>Candidatus Dormibacteraceae</taxon>
        <taxon>Candidatus Nephthysia</taxon>
    </lineage>
</organism>
<dbReference type="Proteomes" id="UP000612893">
    <property type="component" value="Unassembled WGS sequence"/>
</dbReference>
<dbReference type="PANTHER" id="PTHR35530:SF1">
    <property type="entry name" value="2-HYDROXYMUCONATE TAUTOMERASE"/>
    <property type="match status" value="1"/>
</dbReference>
<keyword evidence="7" id="KW-1185">Reference proteome</keyword>
<accession>A0A934K4Z5</accession>
<keyword evidence="2 4" id="KW-0413">Isomerase</keyword>
<gene>
    <name evidence="6" type="ORF">JF922_21090</name>
</gene>